<dbReference type="CDD" id="cd06550">
    <property type="entry name" value="TM_ABC_iron-siderophores_like"/>
    <property type="match status" value="2"/>
</dbReference>
<feature type="transmembrane region" description="Helical" evidence="8">
    <location>
        <begin position="454"/>
        <end position="473"/>
    </location>
</feature>
<evidence type="ECO:0000313" key="11">
    <source>
        <dbReference type="Proteomes" id="UP000494201"/>
    </source>
</evidence>
<protein>
    <submittedName>
        <fullName evidence="9">Fe(3+)-hydroxamate ABC transporter permease FhuB</fullName>
    </submittedName>
    <submittedName>
        <fullName evidence="10">Iron-hydroxamate transporter permease subunit</fullName>
    </submittedName>
</protein>
<evidence type="ECO:0000256" key="1">
    <source>
        <dbReference type="ARBA" id="ARBA00004651"/>
    </source>
</evidence>
<dbReference type="Proteomes" id="UP000494201">
    <property type="component" value="Unassembled WGS sequence"/>
</dbReference>
<dbReference type="GO" id="GO:0022857">
    <property type="term" value="F:transmembrane transporter activity"/>
    <property type="evidence" value="ECO:0007669"/>
    <property type="project" value="InterPro"/>
</dbReference>
<feature type="transmembrane region" description="Helical" evidence="8">
    <location>
        <begin position="428"/>
        <end position="448"/>
    </location>
</feature>
<keyword evidence="12" id="KW-1185">Reference proteome</keyword>
<evidence type="ECO:0000313" key="12">
    <source>
        <dbReference type="Proteomes" id="UP000755577"/>
    </source>
</evidence>
<keyword evidence="5 8" id="KW-0812">Transmembrane</keyword>
<feature type="transmembrane region" description="Helical" evidence="8">
    <location>
        <begin position="524"/>
        <end position="547"/>
    </location>
</feature>
<keyword evidence="6 8" id="KW-1133">Transmembrane helix</keyword>
<evidence type="ECO:0000256" key="6">
    <source>
        <dbReference type="ARBA" id="ARBA00022989"/>
    </source>
</evidence>
<feature type="transmembrane region" description="Helical" evidence="8">
    <location>
        <begin position="63"/>
        <end position="84"/>
    </location>
</feature>
<feature type="transmembrane region" description="Helical" evidence="8">
    <location>
        <begin position="96"/>
        <end position="118"/>
    </location>
</feature>
<keyword evidence="7 8" id="KW-0472">Membrane</keyword>
<dbReference type="Pfam" id="PF01032">
    <property type="entry name" value="FecCD"/>
    <property type="match status" value="2"/>
</dbReference>
<feature type="transmembrane region" description="Helical" evidence="8">
    <location>
        <begin position="243"/>
        <end position="271"/>
    </location>
</feature>
<reference evidence="10 11" key="1">
    <citation type="submission" date="2019-09" db="EMBL/GenBank/DDBJ databases">
        <authorList>
            <person name="Depoorter E."/>
        </authorList>
    </citation>
    <scope>NUCLEOTIDE SEQUENCE [LARGE SCALE GENOMIC DNA]</scope>
    <source>
        <strain evidence="10">LMG 20980</strain>
    </source>
</reference>
<feature type="transmembrane region" description="Helical" evidence="8">
    <location>
        <begin position="204"/>
        <end position="223"/>
    </location>
</feature>
<evidence type="ECO:0000313" key="10">
    <source>
        <dbReference type="EMBL" id="VVU51925.1"/>
    </source>
</evidence>
<evidence type="ECO:0000256" key="7">
    <source>
        <dbReference type="ARBA" id="ARBA00023136"/>
    </source>
</evidence>
<reference evidence="9 12" key="2">
    <citation type="submission" date="2021-02" db="EMBL/GenBank/DDBJ databases">
        <title>Draft genome of the type strains Burkholderia anthina DSM16086.</title>
        <authorList>
            <person name="Hertel R."/>
            <person name="Meissner J."/>
            <person name="Poehlein A."/>
            <person name="Daniel R."/>
            <person name="Commichau F.M."/>
        </authorList>
    </citation>
    <scope>NUCLEOTIDE SEQUENCE [LARGE SCALE GENOMIC DNA]</scope>
    <source>
        <strain evidence="9 12">DSM 16086</strain>
    </source>
</reference>
<dbReference type="PANTHER" id="PTHR30472:SF37">
    <property type="entry name" value="FE(3+) DICITRATE TRANSPORT SYSTEM PERMEASE PROTEIN FECD-RELATED"/>
    <property type="match status" value="1"/>
</dbReference>
<dbReference type="InterPro" id="IPR000522">
    <property type="entry name" value="ABC_transptr_permease_BtuC"/>
</dbReference>
<feature type="transmembrane region" description="Helical" evidence="8">
    <location>
        <begin position="572"/>
        <end position="595"/>
    </location>
</feature>
<dbReference type="GeneID" id="56502715"/>
<evidence type="ECO:0000256" key="8">
    <source>
        <dbReference type="SAM" id="Phobius"/>
    </source>
</evidence>
<comment type="similarity">
    <text evidence="2">Belongs to the binding-protein-dependent transport system permease family. FecCD subfamily.</text>
</comment>
<dbReference type="GO" id="GO:0033214">
    <property type="term" value="P:siderophore-iron import into cell"/>
    <property type="evidence" value="ECO:0007669"/>
    <property type="project" value="TreeGrafter"/>
</dbReference>
<feature type="transmembrane region" description="Helical" evidence="8">
    <location>
        <begin position="485"/>
        <end position="504"/>
    </location>
</feature>
<dbReference type="SUPFAM" id="SSF81345">
    <property type="entry name" value="ABC transporter involved in vitamin B12 uptake, BtuC"/>
    <property type="match status" value="2"/>
</dbReference>
<dbReference type="GO" id="GO:0005886">
    <property type="term" value="C:plasma membrane"/>
    <property type="evidence" value="ECO:0007669"/>
    <property type="project" value="UniProtKB-SubCell"/>
</dbReference>
<evidence type="ECO:0000256" key="5">
    <source>
        <dbReference type="ARBA" id="ARBA00022692"/>
    </source>
</evidence>
<gene>
    <name evidence="9" type="primary">fhuB</name>
    <name evidence="10" type="ORF">BAN20980_04648</name>
    <name evidence="9" type="ORF">JQK92_26405</name>
</gene>
<feature type="transmembrane region" description="Helical" evidence="8">
    <location>
        <begin position="351"/>
        <end position="375"/>
    </location>
</feature>
<dbReference type="EMBL" id="CABVLY010000019">
    <property type="protein sequence ID" value="VVU51925.1"/>
    <property type="molecule type" value="Genomic_DNA"/>
</dbReference>
<name>A0A6P2GE72_9BURK</name>
<keyword evidence="4" id="KW-1003">Cell membrane</keyword>
<keyword evidence="3" id="KW-0813">Transport</keyword>
<feature type="transmembrane region" description="Helical" evidence="8">
    <location>
        <begin position="395"/>
        <end position="416"/>
    </location>
</feature>
<dbReference type="EMBL" id="JAFCIQ010000022">
    <property type="protein sequence ID" value="MBM2769949.1"/>
    <property type="molecule type" value="Genomic_DNA"/>
</dbReference>
<evidence type="ECO:0000256" key="3">
    <source>
        <dbReference type="ARBA" id="ARBA00022448"/>
    </source>
</evidence>
<comment type="subcellular location">
    <subcellularLocation>
        <location evidence="1">Cell membrane</location>
        <topology evidence="1">Multi-pass membrane protein</topology>
    </subcellularLocation>
</comment>
<dbReference type="InterPro" id="IPR037294">
    <property type="entry name" value="ABC_BtuC-like"/>
</dbReference>
<dbReference type="RefSeq" id="WP_174927551.1">
    <property type="nucleotide sequence ID" value="NZ_CABVLY010000019.1"/>
</dbReference>
<accession>A0A6P2GE72</accession>
<sequence>MKAHTMPADAGARAWALPALLAAATIWAVVHTLSAQLPAAQWSGVLTGGAHASLTQLVVRYAWLPRVVVSLTTGAALALAGVVFQQVLRNPLAEPLTLGVSSGASLALSAASIMAPALVAGERFAVALGGATLAIAATLALTWRKGFAPVSVTLAGMVVSLYAGALAVLLAIVNERSLVAVFIWGAGSLVQNGWDVAAWLVPRVAGCMVAAWLLARPLALFALDDRGARQLGLSVVAVRLAALAVAVCLSALATSAVGVIGFIGLGAPALARLAGARRLRDRFVWAPCIGALLLTLADQAVQCLPGALGEALPTGAALALLGGPLLLAMLRRVHTGAVRPAMDTHDVRRRSVARFALPGVVVLALAVWASLHFAVTTDGWQWTHAAQWPAVAFWRVPRVAASLGAGVMVALAGTVLQRLTGNPMASPDLLGVSGGAMLGLLVAALGAGVPSAPVLLGGASAGALACLAAMVGFGRRGGFAPDRMLLVGMAISAFSQAVIVLATARGGLQAELLRALLFGSTYVVLPQTAIAVWICTVAAGVLAWLALRWLDILPLGADVANALGVRASQARAALFAVAAILTAGATIVIGPMSFVGLMAPHFARLLGFTRARSQLPIAALVGGLLMVAADWLGRNLLFPQQLPAGILATLVGGPYLLWLLRR</sequence>
<feature type="transmembrane region" description="Helical" evidence="8">
    <location>
        <begin position="642"/>
        <end position="660"/>
    </location>
</feature>
<evidence type="ECO:0000256" key="2">
    <source>
        <dbReference type="ARBA" id="ARBA00007935"/>
    </source>
</evidence>
<dbReference type="Gene3D" id="1.10.3470.10">
    <property type="entry name" value="ABC transporter involved in vitamin B12 uptake, BtuC"/>
    <property type="match status" value="2"/>
</dbReference>
<dbReference type="Proteomes" id="UP000755577">
    <property type="component" value="Unassembled WGS sequence"/>
</dbReference>
<evidence type="ECO:0000256" key="4">
    <source>
        <dbReference type="ARBA" id="ARBA00022475"/>
    </source>
</evidence>
<feature type="transmembrane region" description="Helical" evidence="8">
    <location>
        <begin position="307"/>
        <end position="330"/>
    </location>
</feature>
<feature type="transmembrane region" description="Helical" evidence="8">
    <location>
        <begin position="283"/>
        <end position="301"/>
    </location>
</feature>
<dbReference type="NCBIfam" id="NF007866">
    <property type="entry name" value="PRK10577.1-2"/>
    <property type="match status" value="1"/>
</dbReference>
<dbReference type="AlphaFoldDB" id="A0A6P2GE72"/>
<dbReference type="PANTHER" id="PTHR30472">
    <property type="entry name" value="FERRIC ENTEROBACTIN TRANSPORT SYSTEM PERMEASE PROTEIN"/>
    <property type="match status" value="1"/>
</dbReference>
<proteinExistence type="inferred from homology"/>
<feature type="transmembrane region" description="Helical" evidence="8">
    <location>
        <begin position="124"/>
        <end position="143"/>
    </location>
</feature>
<organism evidence="10 11">
    <name type="scientific">Burkholderia anthina</name>
    <dbReference type="NCBI Taxonomy" id="179879"/>
    <lineage>
        <taxon>Bacteria</taxon>
        <taxon>Pseudomonadati</taxon>
        <taxon>Pseudomonadota</taxon>
        <taxon>Betaproteobacteria</taxon>
        <taxon>Burkholderiales</taxon>
        <taxon>Burkholderiaceae</taxon>
        <taxon>Burkholderia</taxon>
        <taxon>Burkholderia cepacia complex</taxon>
    </lineage>
</organism>
<feature type="transmembrane region" description="Helical" evidence="8">
    <location>
        <begin position="150"/>
        <end position="172"/>
    </location>
</feature>
<evidence type="ECO:0000313" key="9">
    <source>
        <dbReference type="EMBL" id="MBM2769949.1"/>
    </source>
</evidence>